<sequence length="130" mass="15112">MTNKEDRVPRFTLAGTMFVLLLVATPFGSVFFVDLISMNPILLFFDVMKLSNIKYLSGGYLVFYYNFIIFILMVWCFFILNNGNYSYFNKSIYIILMVVFLVNALITQIVFSGMLYTSENRNVTPIENSR</sequence>
<feature type="transmembrane region" description="Helical" evidence="1">
    <location>
        <begin position="92"/>
        <end position="116"/>
    </location>
</feature>
<proteinExistence type="predicted"/>
<evidence type="ECO:0000313" key="3">
    <source>
        <dbReference type="Proteomes" id="UP000199598"/>
    </source>
</evidence>
<evidence type="ECO:0000313" key="2">
    <source>
        <dbReference type="EMBL" id="SFK38706.1"/>
    </source>
</evidence>
<keyword evidence="3" id="KW-1185">Reference proteome</keyword>
<feature type="transmembrane region" description="Helical" evidence="1">
    <location>
        <begin position="12"/>
        <end position="38"/>
    </location>
</feature>
<protein>
    <submittedName>
        <fullName evidence="2">Uncharacterized protein</fullName>
    </submittedName>
</protein>
<evidence type="ECO:0000256" key="1">
    <source>
        <dbReference type="SAM" id="Phobius"/>
    </source>
</evidence>
<feature type="transmembrane region" description="Helical" evidence="1">
    <location>
        <begin position="58"/>
        <end position="80"/>
    </location>
</feature>
<comment type="caution">
    <text evidence="2">The sequence shown here is derived from an EMBL/GenBank/DDBJ whole genome shotgun (WGS) entry which is preliminary data.</text>
</comment>
<dbReference type="EMBL" id="FOSK01000004">
    <property type="protein sequence ID" value="SFK38706.1"/>
    <property type="molecule type" value="Genomic_DNA"/>
</dbReference>
<organism evidence="2 3">
    <name type="scientific">Pseudovibrio ascidiaceicola</name>
    <dbReference type="NCBI Taxonomy" id="285279"/>
    <lineage>
        <taxon>Bacteria</taxon>
        <taxon>Pseudomonadati</taxon>
        <taxon>Pseudomonadota</taxon>
        <taxon>Alphaproteobacteria</taxon>
        <taxon>Hyphomicrobiales</taxon>
        <taxon>Stappiaceae</taxon>
        <taxon>Pseudovibrio</taxon>
    </lineage>
</organism>
<keyword evidence="1" id="KW-0472">Membrane</keyword>
<name>A0A1I3Z581_9HYPH</name>
<keyword evidence="1" id="KW-1133">Transmembrane helix</keyword>
<gene>
    <name evidence="2" type="ORF">SAMN04488518_104403</name>
</gene>
<accession>A0A1I3Z581</accession>
<dbReference type="Proteomes" id="UP000199598">
    <property type="component" value="Unassembled WGS sequence"/>
</dbReference>
<reference evidence="2 3" key="1">
    <citation type="submission" date="2016-10" db="EMBL/GenBank/DDBJ databases">
        <authorList>
            <person name="Varghese N."/>
            <person name="Submissions S."/>
        </authorList>
    </citation>
    <scope>NUCLEOTIDE SEQUENCE [LARGE SCALE GENOMIC DNA]</scope>
    <source>
        <strain evidence="2 3">DSM 16392</strain>
    </source>
</reference>
<keyword evidence="1" id="KW-0812">Transmembrane</keyword>